<proteinExistence type="predicted"/>
<protein>
    <submittedName>
        <fullName evidence="1">Unannotated protein</fullName>
    </submittedName>
</protein>
<sequence length="102" mass="10958">MSTTNIIKSASLIAASAPAVIFSDIPSGFTSHPPVSIKKNLLPFHSASYLTRSRVTPGVSSTIASLRPIIRLTNVDFPTLGRPITAIVGRPNRFLCLSHFQI</sequence>
<accession>A0A6J6CKS4</accession>
<evidence type="ECO:0000313" key="1">
    <source>
        <dbReference type="EMBL" id="CAB4550448.1"/>
    </source>
</evidence>
<dbReference type="AlphaFoldDB" id="A0A6J6CKS4"/>
<reference evidence="1" key="1">
    <citation type="submission" date="2020-05" db="EMBL/GenBank/DDBJ databases">
        <authorList>
            <person name="Chiriac C."/>
            <person name="Salcher M."/>
            <person name="Ghai R."/>
            <person name="Kavagutti S V."/>
        </authorList>
    </citation>
    <scope>NUCLEOTIDE SEQUENCE</scope>
</reference>
<organism evidence="1">
    <name type="scientific">freshwater metagenome</name>
    <dbReference type="NCBI Taxonomy" id="449393"/>
    <lineage>
        <taxon>unclassified sequences</taxon>
        <taxon>metagenomes</taxon>
        <taxon>ecological metagenomes</taxon>
    </lineage>
</organism>
<gene>
    <name evidence="1" type="ORF">UFOPK1508_00381</name>
</gene>
<dbReference type="EMBL" id="CAEZSW010000027">
    <property type="protein sequence ID" value="CAB4550448.1"/>
    <property type="molecule type" value="Genomic_DNA"/>
</dbReference>
<name>A0A6J6CKS4_9ZZZZ</name>